<feature type="transmembrane region" description="Helical" evidence="6">
    <location>
        <begin position="53"/>
        <end position="82"/>
    </location>
</feature>
<feature type="transmembrane region" description="Helical" evidence="6">
    <location>
        <begin position="434"/>
        <end position="456"/>
    </location>
</feature>
<comment type="function">
    <text evidence="6">Na(+)/H(+) antiporter that extrudes sodium in exchange for external protons.</text>
</comment>
<comment type="catalytic activity">
    <reaction evidence="6">
        <text>Na(+)(in) + 2 H(+)(out) = Na(+)(out) + 2 H(+)(in)</text>
        <dbReference type="Rhea" id="RHEA:29251"/>
        <dbReference type="ChEBI" id="CHEBI:15378"/>
        <dbReference type="ChEBI" id="CHEBI:29101"/>
    </reaction>
</comment>
<evidence type="ECO:0000256" key="3">
    <source>
        <dbReference type="ARBA" id="ARBA00022692"/>
    </source>
</evidence>
<evidence type="ECO:0000256" key="4">
    <source>
        <dbReference type="ARBA" id="ARBA00022989"/>
    </source>
</evidence>
<keyword evidence="5 6" id="KW-0472">Membrane</keyword>
<dbReference type="PANTHER" id="PTHR30341">
    <property type="entry name" value="SODIUM ION/PROTON ANTIPORTER NHAA-RELATED"/>
    <property type="match status" value="1"/>
</dbReference>
<feature type="transmembrane region" description="Helical" evidence="6">
    <location>
        <begin position="253"/>
        <end position="275"/>
    </location>
</feature>
<comment type="caution">
    <text evidence="7">The sequence shown here is derived from an EMBL/GenBank/DDBJ whole genome shotgun (WGS) entry which is preliminary data.</text>
</comment>
<keyword evidence="3 6" id="KW-0812">Transmembrane</keyword>
<evidence type="ECO:0000313" key="7">
    <source>
        <dbReference type="EMBL" id="MQW32340.1"/>
    </source>
</evidence>
<dbReference type="Proteomes" id="UP000429484">
    <property type="component" value="Unassembled WGS sequence"/>
</dbReference>
<dbReference type="EMBL" id="WISR01000058">
    <property type="protein sequence ID" value="MQW32340.1"/>
    <property type="molecule type" value="Genomic_DNA"/>
</dbReference>
<feature type="transmembrane region" description="Helical" evidence="6">
    <location>
        <begin position="133"/>
        <end position="156"/>
    </location>
</feature>
<dbReference type="GO" id="GO:0005886">
    <property type="term" value="C:plasma membrane"/>
    <property type="evidence" value="ECO:0007669"/>
    <property type="project" value="UniProtKB-SubCell"/>
</dbReference>
<dbReference type="InterPro" id="IPR004670">
    <property type="entry name" value="NhaA"/>
</dbReference>
<gene>
    <name evidence="6 7" type="primary">nhaA</name>
    <name evidence="7" type="ORF">GHK53_05795</name>
</gene>
<keyword evidence="6" id="KW-0406">Ion transport</keyword>
<feature type="transmembrane region" description="Helical" evidence="6">
    <location>
        <begin position="162"/>
        <end position="183"/>
    </location>
</feature>
<feature type="transmembrane region" description="Helical" evidence="6">
    <location>
        <begin position="220"/>
        <end position="241"/>
    </location>
</feature>
<evidence type="ECO:0000256" key="6">
    <source>
        <dbReference type="HAMAP-Rule" id="MF_01844"/>
    </source>
</evidence>
<keyword evidence="6" id="KW-0739">Sodium transport</keyword>
<evidence type="ECO:0000256" key="5">
    <source>
        <dbReference type="ARBA" id="ARBA00023136"/>
    </source>
</evidence>
<dbReference type="NCBIfam" id="TIGR00773">
    <property type="entry name" value="NhaA"/>
    <property type="match status" value="1"/>
</dbReference>
<reference evidence="7 8" key="1">
    <citation type="journal article" date="2013" name="Genome Biol.">
        <title>Comparative genomics of the core and accessory genomes of 48 Sinorhizobium strains comprising five genospecies.</title>
        <authorList>
            <person name="Sugawara M."/>
            <person name="Epstein B."/>
            <person name="Badgley B.D."/>
            <person name="Unno T."/>
            <person name="Xu L."/>
            <person name="Reese J."/>
            <person name="Gyaneshwar P."/>
            <person name="Denny R."/>
            <person name="Mudge J."/>
            <person name="Bharti A.K."/>
            <person name="Farmer A.D."/>
            <person name="May G.D."/>
            <person name="Woodward J.E."/>
            <person name="Medigue C."/>
            <person name="Vallenet D."/>
            <person name="Lajus A."/>
            <person name="Rouy Z."/>
            <person name="Martinez-Vaz B."/>
            <person name="Tiffin P."/>
            <person name="Young N.D."/>
            <person name="Sadowsky M.J."/>
        </authorList>
    </citation>
    <scope>NUCLEOTIDE SEQUENCE [LARGE SCALE GENOMIC DNA]</scope>
    <source>
        <strain evidence="7 8">N6B1</strain>
    </source>
</reference>
<dbReference type="AlphaFoldDB" id="A0AAW9TMP4"/>
<accession>A0AAW9TMP4</accession>
<evidence type="ECO:0000256" key="2">
    <source>
        <dbReference type="ARBA" id="ARBA00022475"/>
    </source>
</evidence>
<evidence type="ECO:0000313" key="8">
    <source>
        <dbReference type="Proteomes" id="UP000429484"/>
    </source>
</evidence>
<dbReference type="Gene3D" id="1.20.1530.10">
    <property type="entry name" value="Na+/H+ antiporter like domain"/>
    <property type="match status" value="1"/>
</dbReference>
<keyword evidence="4 6" id="KW-1133">Transmembrane helix</keyword>
<keyword evidence="2 6" id="KW-1003">Cell membrane</keyword>
<keyword evidence="6" id="KW-0050">Antiport</keyword>
<dbReference type="Pfam" id="PF06965">
    <property type="entry name" value="Na_H_antiport_1"/>
    <property type="match status" value="1"/>
</dbReference>
<keyword evidence="6" id="KW-0915">Sodium</keyword>
<proteinExistence type="inferred from homology"/>
<dbReference type="GO" id="GO:0015385">
    <property type="term" value="F:sodium:proton antiporter activity"/>
    <property type="evidence" value="ECO:0007669"/>
    <property type="project" value="UniProtKB-UniRule"/>
</dbReference>
<keyword evidence="6" id="KW-0813">Transport</keyword>
<feature type="transmembrane region" description="Helical" evidence="6">
    <location>
        <begin position="364"/>
        <end position="388"/>
    </location>
</feature>
<evidence type="ECO:0000256" key="1">
    <source>
        <dbReference type="ARBA" id="ARBA00004429"/>
    </source>
</evidence>
<feature type="transmembrane region" description="Helical" evidence="6">
    <location>
        <begin position="195"/>
        <end position="214"/>
    </location>
</feature>
<dbReference type="InterPro" id="IPR023171">
    <property type="entry name" value="Na/H_antiporter_dom_sf"/>
</dbReference>
<comment type="subcellular location">
    <subcellularLocation>
        <location evidence="1">Cell inner membrane</location>
        <topology evidence="1">Multi-pass membrane protein</topology>
    </subcellularLocation>
    <subcellularLocation>
        <location evidence="6">Cell membrane</location>
        <topology evidence="6">Multi-pass membrane protein</topology>
    </subcellularLocation>
</comment>
<feature type="transmembrane region" description="Helical" evidence="6">
    <location>
        <begin position="400"/>
        <end position="422"/>
    </location>
</feature>
<dbReference type="GO" id="GO:0006885">
    <property type="term" value="P:regulation of pH"/>
    <property type="evidence" value="ECO:0007669"/>
    <property type="project" value="UniProtKB-UniRule"/>
</dbReference>
<name>A0AAW9TMP4_RHIML</name>
<organism evidence="7 8">
    <name type="scientific">Rhizobium meliloti</name>
    <name type="common">Ensifer meliloti</name>
    <name type="synonym">Sinorhizobium meliloti</name>
    <dbReference type="NCBI Taxonomy" id="382"/>
    <lineage>
        <taxon>Bacteria</taxon>
        <taxon>Pseudomonadati</taxon>
        <taxon>Pseudomonadota</taxon>
        <taxon>Alphaproteobacteria</taxon>
        <taxon>Hyphomicrobiales</taxon>
        <taxon>Rhizobiaceae</taxon>
        <taxon>Sinorhizobium/Ensifer group</taxon>
        <taxon>Sinorhizobium</taxon>
    </lineage>
</organism>
<protein>
    <recommendedName>
        <fullName evidence="6">Na(+)/H(+) antiporter NhaA</fullName>
    </recommendedName>
    <alternativeName>
        <fullName evidence="6">Sodium/proton antiporter NhaA</fullName>
    </alternativeName>
</protein>
<feature type="transmembrane region" description="Helical" evidence="6">
    <location>
        <begin position="102"/>
        <end position="121"/>
    </location>
</feature>
<dbReference type="HAMAP" id="MF_01844">
    <property type="entry name" value="NhaA"/>
    <property type="match status" value="1"/>
</dbReference>
<comment type="similarity">
    <text evidence="6">Belongs to the NhaA Na(+)/H(+) (TC 2.A.33) antiporter family.</text>
</comment>
<dbReference type="PANTHER" id="PTHR30341:SF0">
    <property type="entry name" value="NA(+)_H(+) ANTIPORTER NHAA"/>
    <property type="match status" value="1"/>
</dbReference>
<sequence>MRCRRRNSRWRHLPVAVKTAGVVHGMNDSLSRLPREPADRLTKPFMRFLRIEATAGIILLLSTLLALGLANTAWSSSFLAFWKMPAGVRLGDFGIYRSLKHWINDGLMTFFFFVIALELKRELVLGELRNPRMAALPVAAALGGMAAPAGIYLLLVGGGPGASGWGTVMSTDTAFVIGCLALLGSRVPGSLRLFLLSLAIFDDIGAILIVAVGYGEPLNWVALGTGGLGFAFVAGIALLGIRSIPVYFAMGSAIWLAFDASGVHATLVGVILGLMTPARRWVSEIRLHAILDRVIAHPPGDHRSRDTAARSDLHRAGVATREAVSPIERLEIALHPWVAFAIMPLFAVSNAGVPIEDANFDVPLTIAIVVAFVVGKPAGIVLFSFLAVKLRLASRPEQLSWSLLAAGSLLTGIGFTMALFIAELAFEPELLIPVKLGVLGASVISAALGFMALTLLTSPNRR</sequence>